<dbReference type="EMBL" id="CM042045">
    <property type="protein sequence ID" value="KAI3683848.1"/>
    <property type="molecule type" value="Genomic_DNA"/>
</dbReference>
<reference evidence="2" key="1">
    <citation type="journal article" date="2022" name="Mol. Ecol. Resour.">
        <title>The genomes of chicory, endive, great burdock and yacon provide insights into Asteraceae palaeo-polyploidization history and plant inulin production.</title>
        <authorList>
            <person name="Fan W."/>
            <person name="Wang S."/>
            <person name="Wang H."/>
            <person name="Wang A."/>
            <person name="Jiang F."/>
            <person name="Liu H."/>
            <person name="Zhao H."/>
            <person name="Xu D."/>
            <person name="Zhang Y."/>
        </authorList>
    </citation>
    <scope>NUCLEOTIDE SEQUENCE [LARGE SCALE GENOMIC DNA]</scope>
    <source>
        <strain evidence="2">cv. Yunnan</strain>
    </source>
</reference>
<accession>A0ACB8YFF6</accession>
<reference evidence="1 2" key="2">
    <citation type="journal article" date="2022" name="Mol. Ecol. Resour.">
        <title>The genomes of chicory, endive, great burdock and yacon provide insights into Asteraceae paleo-polyploidization history and plant inulin production.</title>
        <authorList>
            <person name="Fan W."/>
            <person name="Wang S."/>
            <person name="Wang H."/>
            <person name="Wang A."/>
            <person name="Jiang F."/>
            <person name="Liu H."/>
            <person name="Zhao H."/>
            <person name="Xu D."/>
            <person name="Zhang Y."/>
        </authorList>
    </citation>
    <scope>NUCLEOTIDE SEQUENCE [LARGE SCALE GENOMIC DNA]</scope>
    <source>
        <strain evidence="2">cv. Yunnan</strain>
        <tissue evidence="1">Leaves</tissue>
    </source>
</reference>
<proteinExistence type="predicted"/>
<keyword evidence="2" id="KW-1185">Reference proteome</keyword>
<protein>
    <submittedName>
        <fullName evidence="1">Uncharacterized protein</fullName>
    </submittedName>
</protein>
<evidence type="ECO:0000313" key="2">
    <source>
        <dbReference type="Proteomes" id="UP001056120"/>
    </source>
</evidence>
<gene>
    <name evidence="1" type="ORF">L1987_84363</name>
</gene>
<sequence length="243" mass="27188">MASKDSEIKTVDVASDESLIIREEQVEKDAQTKKIIVVATDDSCVTKEEQVEKDSETKNVVVASDDSGSGKEEVVEKDVEIKNVVVASDDSVSEEEDEKETGIDLGLSMDKLKLGPKKKLLVLPIGGFLVHRAHRRRPKTIPKRRQPDFSLGNFMSSLESRINISYSPIYNSGIFPMEYDPENNQDDFLSPNGELRVFLDGLAEANDVQTYVKDNRIGEPGITSSHANWDFYFKIVRAYGKNN</sequence>
<name>A0ACB8YFF6_9ASTR</name>
<organism evidence="1 2">
    <name type="scientific">Smallanthus sonchifolius</name>
    <dbReference type="NCBI Taxonomy" id="185202"/>
    <lineage>
        <taxon>Eukaryota</taxon>
        <taxon>Viridiplantae</taxon>
        <taxon>Streptophyta</taxon>
        <taxon>Embryophyta</taxon>
        <taxon>Tracheophyta</taxon>
        <taxon>Spermatophyta</taxon>
        <taxon>Magnoliopsida</taxon>
        <taxon>eudicotyledons</taxon>
        <taxon>Gunneridae</taxon>
        <taxon>Pentapetalae</taxon>
        <taxon>asterids</taxon>
        <taxon>campanulids</taxon>
        <taxon>Asterales</taxon>
        <taxon>Asteraceae</taxon>
        <taxon>Asteroideae</taxon>
        <taxon>Heliantheae alliance</taxon>
        <taxon>Millerieae</taxon>
        <taxon>Smallanthus</taxon>
    </lineage>
</organism>
<comment type="caution">
    <text evidence="1">The sequence shown here is derived from an EMBL/GenBank/DDBJ whole genome shotgun (WGS) entry which is preliminary data.</text>
</comment>
<dbReference type="Proteomes" id="UP001056120">
    <property type="component" value="Linkage Group LG28"/>
</dbReference>
<evidence type="ECO:0000313" key="1">
    <source>
        <dbReference type="EMBL" id="KAI3683848.1"/>
    </source>
</evidence>